<evidence type="ECO:0000259" key="2">
    <source>
        <dbReference type="Pfam" id="PF05065"/>
    </source>
</evidence>
<dbReference type="Proteomes" id="UP000295122">
    <property type="component" value="Unassembled WGS sequence"/>
</dbReference>
<name>A0A4R7C906_9HYPH</name>
<dbReference type="Pfam" id="PF05065">
    <property type="entry name" value="Phage_capsid"/>
    <property type="match status" value="1"/>
</dbReference>
<dbReference type="NCBIfam" id="TIGR01554">
    <property type="entry name" value="major_cap_HK97"/>
    <property type="match status" value="1"/>
</dbReference>
<dbReference type="SUPFAM" id="SSF56563">
    <property type="entry name" value="Major capsid protein gp5"/>
    <property type="match status" value="1"/>
</dbReference>
<dbReference type="Gene3D" id="3.30.2400.10">
    <property type="entry name" value="Major capsid protein gp5"/>
    <property type="match status" value="1"/>
</dbReference>
<comment type="subcellular location">
    <subcellularLocation>
        <location evidence="1">Virion</location>
    </subcellularLocation>
</comment>
<sequence>MRSLSSIPGIRPIPSAVLGTVRAENDPRQMIAQIKAAADHMRGEFEQRLRGVEAAVDDQAKLTGALRAGGSGAIASRDAGIDAAYTEGALDYVRRGHIADNFAQANREGHRQQIRAAMTSGSPGDGGYVTPIEWDRQIVQALRVESPLRQLATVVTTGGPGFSTVWSNGEWGSGWVGETAARPQTTTPSLASLQFKSGELYANPAVSQQLLEDADFDFGKWLSDEVSLVFAAQESIAFLSGDGVNKPQGLLTYVGSGTTLHPGGEPGVTVSGHASQITGDGILTLIYALKAPYRQGATFLMNSATAGAMRKLKDGQGNYLWQPSMILGQPSTLAGYPIAIDESMPDVGAGAYPIAFGNWARAYVIVDRLGTTVLRDPYTAKPFVLFYTRKRVGGGVRDPNAFRVLKVAVS</sequence>
<feature type="domain" description="Phage capsid-like C-terminal" evidence="2">
    <location>
        <begin position="126"/>
        <end position="406"/>
    </location>
</feature>
<keyword evidence="4" id="KW-1185">Reference proteome</keyword>
<evidence type="ECO:0000256" key="1">
    <source>
        <dbReference type="ARBA" id="ARBA00004328"/>
    </source>
</evidence>
<protein>
    <submittedName>
        <fullName evidence="3">HK97 family phage major capsid protein</fullName>
    </submittedName>
</protein>
<dbReference type="AlphaFoldDB" id="A0A4R7C906"/>
<proteinExistence type="predicted"/>
<organism evidence="3 4">
    <name type="scientific">Enterovirga rhinocerotis</name>
    <dbReference type="NCBI Taxonomy" id="1339210"/>
    <lineage>
        <taxon>Bacteria</taxon>
        <taxon>Pseudomonadati</taxon>
        <taxon>Pseudomonadota</taxon>
        <taxon>Alphaproteobacteria</taxon>
        <taxon>Hyphomicrobiales</taxon>
        <taxon>Methylobacteriaceae</taxon>
        <taxon>Enterovirga</taxon>
    </lineage>
</organism>
<dbReference type="InterPro" id="IPR054612">
    <property type="entry name" value="Phage_capsid-like_C"/>
</dbReference>
<accession>A0A4R7C906</accession>
<dbReference type="InterPro" id="IPR024455">
    <property type="entry name" value="Phage_capsid"/>
</dbReference>
<reference evidence="3 4" key="1">
    <citation type="submission" date="2019-03" db="EMBL/GenBank/DDBJ databases">
        <title>Genomic Encyclopedia of Type Strains, Phase IV (KMG-IV): sequencing the most valuable type-strain genomes for metagenomic binning, comparative biology and taxonomic classification.</title>
        <authorList>
            <person name="Goeker M."/>
        </authorList>
    </citation>
    <scope>NUCLEOTIDE SEQUENCE [LARGE SCALE GENOMIC DNA]</scope>
    <source>
        <strain evidence="3 4">DSM 25903</strain>
    </source>
</reference>
<evidence type="ECO:0000313" key="4">
    <source>
        <dbReference type="Proteomes" id="UP000295122"/>
    </source>
</evidence>
<gene>
    <name evidence="3" type="ORF">EV668_1072</name>
</gene>
<dbReference type="EMBL" id="SNZR01000011">
    <property type="protein sequence ID" value="TDR93805.1"/>
    <property type="molecule type" value="Genomic_DNA"/>
</dbReference>
<dbReference type="Gene3D" id="3.30.2320.10">
    <property type="entry name" value="hypothetical protein PF0899 domain"/>
    <property type="match status" value="1"/>
</dbReference>
<comment type="caution">
    <text evidence="3">The sequence shown here is derived from an EMBL/GenBank/DDBJ whole genome shotgun (WGS) entry which is preliminary data.</text>
</comment>
<evidence type="ECO:0000313" key="3">
    <source>
        <dbReference type="EMBL" id="TDR93805.1"/>
    </source>
</evidence>